<dbReference type="AlphaFoldDB" id="Q75BX8"/>
<evidence type="ECO:0000256" key="5">
    <source>
        <dbReference type="PIRSR" id="PIRSR601461-2"/>
    </source>
</evidence>
<keyword evidence="3 6" id="KW-0064">Aspartyl protease</keyword>
<gene>
    <name evidence="9" type="ORF">AGOS_ACR143W</name>
</gene>
<dbReference type="InParanoid" id="Q75BX8"/>
<feature type="active site" evidence="4">
    <location>
        <position position="284"/>
    </location>
</feature>
<keyword evidence="10" id="KW-1185">Reference proteome</keyword>
<dbReference type="RefSeq" id="NP_983545.1">
    <property type="nucleotide sequence ID" value="NM_208898.1"/>
</dbReference>
<dbReference type="HOGENOM" id="CLU_013253_3_4_1"/>
<feature type="disulfide bond" evidence="5">
    <location>
        <begin position="114"/>
        <end position="119"/>
    </location>
</feature>
<dbReference type="GO" id="GO:0051603">
    <property type="term" value="P:proteolysis involved in protein catabolic process"/>
    <property type="evidence" value="ECO:0000318"/>
    <property type="project" value="GO_Central"/>
</dbReference>
<evidence type="ECO:0000256" key="1">
    <source>
        <dbReference type="ARBA" id="ARBA00007447"/>
    </source>
</evidence>
<protein>
    <submittedName>
        <fullName evidence="9">ACR143Wp</fullName>
    </submittedName>
</protein>
<feature type="active site" evidence="4">
    <location>
        <position position="101"/>
    </location>
</feature>
<dbReference type="InterPro" id="IPR001461">
    <property type="entry name" value="Aspartic_peptidase_A1"/>
</dbReference>
<dbReference type="OrthoDB" id="660550at2759"/>
<keyword evidence="2 7" id="KW-0732">Signal</keyword>
<dbReference type="STRING" id="284811.Q75BX8"/>
<organism evidence="9 10">
    <name type="scientific">Eremothecium gossypii (strain ATCC 10895 / CBS 109.51 / FGSC 9923 / NRRL Y-1056)</name>
    <name type="common">Yeast</name>
    <name type="synonym">Ashbya gossypii</name>
    <dbReference type="NCBI Taxonomy" id="284811"/>
    <lineage>
        <taxon>Eukaryota</taxon>
        <taxon>Fungi</taxon>
        <taxon>Dikarya</taxon>
        <taxon>Ascomycota</taxon>
        <taxon>Saccharomycotina</taxon>
        <taxon>Saccharomycetes</taxon>
        <taxon>Saccharomycetales</taxon>
        <taxon>Saccharomycetaceae</taxon>
        <taxon>Eremothecium</taxon>
    </lineage>
</organism>
<dbReference type="Proteomes" id="UP000000591">
    <property type="component" value="Chromosome III"/>
</dbReference>
<dbReference type="PROSITE" id="PS00141">
    <property type="entry name" value="ASP_PROTEASE"/>
    <property type="match status" value="2"/>
</dbReference>
<evidence type="ECO:0000313" key="10">
    <source>
        <dbReference type="Proteomes" id="UP000000591"/>
    </source>
</evidence>
<dbReference type="FunFam" id="2.40.70.10:FF:000113">
    <property type="entry name" value="Lysosomal aspartic protease"/>
    <property type="match status" value="1"/>
</dbReference>
<reference evidence="9 10" key="1">
    <citation type="journal article" date="2004" name="Science">
        <title>The Ashbya gossypii genome as a tool for mapping the ancient Saccharomyces cerevisiae genome.</title>
        <authorList>
            <person name="Dietrich F.S."/>
            <person name="Voegeli S."/>
            <person name="Brachat S."/>
            <person name="Lerch A."/>
            <person name="Gates K."/>
            <person name="Steiner S."/>
            <person name="Mohr C."/>
            <person name="Pohlmann R."/>
            <person name="Luedi P."/>
            <person name="Choi S."/>
            <person name="Wing R.A."/>
            <person name="Flavier A."/>
            <person name="Gaffney T.D."/>
            <person name="Philippsen P."/>
        </authorList>
    </citation>
    <scope>NUCLEOTIDE SEQUENCE [LARGE SCALE GENOMIC DNA]</scope>
    <source>
        <strain evidence="10">ATCC 10895 / CBS 109.51 / FGSC 9923 / NRRL Y-1056</strain>
    </source>
</reference>
<dbReference type="GeneID" id="4619677"/>
<sequence length="393" mass="42882">MKLQLLSLLVLLVPSISAENGVFYAQVYRDGVDVVSNPELISRHVEAVAARHELSRRTVEDEELQVGGGKFSANVYNFENFQYSVDITLGTPAQNFRVALDTGSSLLWIPSDRCTSQICRTRNRYRSGASSTFKATDKTLRLQYVKGDAKARVSYDTLYFAGAKIENQGFGEAEAIGDDFSGARFDGIIGIGYPSIGYGIKPPINTLIDSGGLKDPMFGIYISNAQNRNSPVGEIVLGGYNTQKFKGDIKWLPVLRKAFWETDLSAFKVGNFALDVQGLTAVFDTGSSFIIMPEDTYTDFVSQFPGASHDDGTDYVDCSTVNSGPDLTLDFGGVALKLSARDYVMQLGRNTCILAVSGNSRVTGEVILGDTFLRRYYTIYNFGDNTIGVASAV</sequence>
<feature type="domain" description="Peptidase A1" evidence="8">
    <location>
        <begin position="83"/>
        <end position="390"/>
    </location>
</feature>
<dbReference type="Gene3D" id="2.40.70.10">
    <property type="entry name" value="Acid Proteases"/>
    <property type="match status" value="2"/>
</dbReference>
<evidence type="ECO:0000256" key="4">
    <source>
        <dbReference type="PIRSR" id="PIRSR601461-1"/>
    </source>
</evidence>
<dbReference type="OMA" id="DNITMNG"/>
<accession>Q75BX8</accession>
<dbReference type="GO" id="GO:0000324">
    <property type="term" value="C:fungal-type vacuole"/>
    <property type="evidence" value="ECO:0000318"/>
    <property type="project" value="GO_Central"/>
</dbReference>
<dbReference type="PRINTS" id="PR00792">
    <property type="entry name" value="PEPSIN"/>
</dbReference>
<name>Q75BX8_EREGS</name>
<evidence type="ECO:0000256" key="2">
    <source>
        <dbReference type="ARBA" id="ARBA00022729"/>
    </source>
</evidence>
<dbReference type="MEROPS" id="A01.053"/>
<feature type="disulfide bond" evidence="5">
    <location>
        <begin position="318"/>
        <end position="352"/>
    </location>
</feature>
<dbReference type="InterPro" id="IPR021109">
    <property type="entry name" value="Peptidase_aspartic_dom_sf"/>
</dbReference>
<dbReference type="PANTHER" id="PTHR47966">
    <property type="entry name" value="BETA-SITE APP-CLEAVING ENZYME, ISOFORM A-RELATED"/>
    <property type="match status" value="1"/>
</dbReference>
<dbReference type="PANTHER" id="PTHR47966:SF51">
    <property type="entry name" value="BETA-SITE APP-CLEAVING ENZYME, ISOFORM A-RELATED"/>
    <property type="match status" value="1"/>
</dbReference>
<feature type="chain" id="PRO_5004285419" evidence="7">
    <location>
        <begin position="19"/>
        <end position="393"/>
    </location>
</feature>
<keyword evidence="6" id="KW-0645">Protease</keyword>
<dbReference type="PROSITE" id="PS51767">
    <property type="entry name" value="PEPTIDASE_A1"/>
    <property type="match status" value="1"/>
</dbReference>
<evidence type="ECO:0000256" key="6">
    <source>
        <dbReference type="RuleBase" id="RU000454"/>
    </source>
</evidence>
<dbReference type="EMBL" id="AE016816">
    <property type="protein sequence ID" value="AAS51369.1"/>
    <property type="molecule type" value="Genomic_DNA"/>
</dbReference>
<evidence type="ECO:0000313" key="9">
    <source>
        <dbReference type="EMBL" id="AAS51369.1"/>
    </source>
</evidence>
<keyword evidence="6" id="KW-0378">Hydrolase</keyword>
<dbReference type="InterPro" id="IPR033121">
    <property type="entry name" value="PEPTIDASE_A1"/>
</dbReference>
<dbReference type="SUPFAM" id="SSF50630">
    <property type="entry name" value="Acid proteases"/>
    <property type="match status" value="1"/>
</dbReference>
<reference evidence="10" key="2">
    <citation type="journal article" date="2013" name="G3 (Bethesda)">
        <title>Genomes of Ashbya fungi isolated from insects reveal four mating-type loci, numerous translocations, lack of transposons, and distinct gene duplications.</title>
        <authorList>
            <person name="Dietrich F.S."/>
            <person name="Voegeli S."/>
            <person name="Kuo S."/>
            <person name="Philippsen P."/>
        </authorList>
    </citation>
    <scope>GENOME REANNOTATION</scope>
    <source>
        <strain evidence="10">ATCC 10895 / CBS 109.51 / FGSC 9923 / NRRL Y-1056</strain>
    </source>
</reference>
<comment type="similarity">
    <text evidence="1 6">Belongs to the peptidase A1 family.</text>
</comment>
<dbReference type="KEGG" id="ago:AGOS_ACR143W"/>
<dbReference type="eggNOG" id="KOG1339">
    <property type="taxonomic scope" value="Eukaryota"/>
</dbReference>
<evidence type="ECO:0000256" key="3">
    <source>
        <dbReference type="ARBA" id="ARBA00022750"/>
    </source>
</evidence>
<keyword evidence="5" id="KW-1015">Disulfide bond</keyword>
<evidence type="ECO:0000256" key="7">
    <source>
        <dbReference type="SAM" id="SignalP"/>
    </source>
</evidence>
<dbReference type="Pfam" id="PF00026">
    <property type="entry name" value="Asp"/>
    <property type="match status" value="1"/>
</dbReference>
<dbReference type="InterPro" id="IPR001969">
    <property type="entry name" value="Aspartic_peptidase_AS"/>
</dbReference>
<dbReference type="GO" id="GO:0004190">
    <property type="term" value="F:aspartic-type endopeptidase activity"/>
    <property type="evidence" value="ECO:0000318"/>
    <property type="project" value="GO_Central"/>
</dbReference>
<evidence type="ECO:0000259" key="8">
    <source>
        <dbReference type="PROSITE" id="PS51767"/>
    </source>
</evidence>
<feature type="signal peptide" evidence="7">
    <location>
        <begin position="1"/>
        <end position="18"/>
    </location>
</feature>
<proteinExistence type="inferred from homology"/>